<dbReference type="Pfam" id="PF01370">
    <property type="entry name" value="Epimerase"/>
    <property type="match status" value="1"/>
</dbReference>
<dbReference type="GO" id="GO:0005737">
    <property type="term" value="C:cytoplasm"/>
    <property type="evidence" value="ECO:0007669"/>
    <property type="project" value="TreeGrafter"/>
</dbReference>
<evidence type="ECO:0000313" key="8">
    <source>
        <dbReference type="Proteomes" id="UP000034163"/>
    </source>
</evidence>
<dbReference type="Pfam" id="PF13196">
    <property type="entry name" value="DUF4012"/>
    <property type="match status" value="1"/>
</dbReference>
<evidence type="ECO:0000256" key="3">
    <source>
        <dbReference type="ARBA" id="ARBA00023027"/>
    </source>
</evidence>
<dbReference type="EMBL" id="LCBS01000006">
    <property type="protein sequence ID" value="KKS17167.1"/>
    <property type="molecule type" value="Genomic_DNA"/>
</dbReference>
<reference evidence="7 8" key="1">
    <citation type="journal article" date="2015" name="Nature">
        <title>rRNA introns, odd ribosomes, and small enigmatic genomes across a large radiation of phyla.</title>
        <authorList>
            <person name="Brown C.T."/>
            <person name="Hug L.A."/>
            <person name="Thomas B.C."/>
            <person name="Sharon I."/>
            <person name="Castelle C.J."/>
            <person name="Singh A."/>
            <person name="Wilkins M.J."/>
            <person name="Williams K.H."/>
            <person name="Banfield J.F."/>
        </authorList>
    </citation>
    <scope>NUCLEOTIDE SEQUENCE [LARGE SCALE GENOMIC DNA]</scope>
</reference>
<dbReference type="InterPro" id="IPR044516">
    <property type="entry name" value="UXS-like"/>
</dbReference>
<keyword evidence="5" id="KW-1133">Transmembrane helix</keyword>
<dbReference type="InterPro" id="IPR001509">
    <property type="entry name" value="Epimerase_deHydtase"/>
</dbReference>
<comment type="cofactor">
    <cofactor evidence="1">
        <name>NAD(+)</name>
        <dbReference type="ChEBI" id="CHEBI:57540"/>
    </cofactor>
</comment>
<evidence type="ECO:0000256" key="4">
    <source>
        <dbReference type="ARBA" id="ARBA00023239"/>
    </source>
</evidence>
<dbReference type="Gene3D" id="3.40.50.720">
    <property type="entry name" value="NAD(P)-binding Rossmann-like Domain"/>
    <property type="match status" value="1"/>
</dbReference>
<evidence type="ECO:0000256" key="1">
    <source>
        <dbReference type="ARBA" id="ARBA00001911"/>
    </source>
</evidence>
<keyword evidence="3" id="KW-0520">NAD</keyword>
<organism evidence="7 8">
    <name type="scientific">candidate division WWE3 bacterium GW2011_GWB1_41_6</name>
    <dbReference type="NCBI Taxonomy" id="1619112"/>
    <lineage>
        <taxon>Bacteria</taxon>
        <taxon>Katanobacteria</taxon>
    </lineage>
</organism>
<dbReference type="PANTHER" id="PTHR43078">
    <property type="entry name" value="UDP-GLUCURONIC ACID DECARBOXYLASE-RELATED"/>
    <property type="match status" value="1"/>
</dbReference>
<dbReference type="SUPFAM" id="SSF51735">
    <property type="entry name" value="NAD(P)-binding Rossmann-fold domains"/>
    <property type="match status" value="1"/>
</dbReference>
<keyword evidence="5" id="KW-0472">Membrane</keyword>
<accession>A0A0G0WYG1</accession>
<dbReference type="PANTHER" id="PTHR43078:SF6">
    <property type="entry name" value="UDP-GLUCURONIC ACID DECARBOXYLASE 1"/>
    <property type="match status" value="1"/>
</dbReference>
<protein>
    <recommendedName>
        <fullName evidence="6">NAD-dependent epimerase/dehydratase domain-containing protein</fullName>
    </recommendedName>
</protein>
<evidence type="ECO:0000313" key="7">
    <source>
        <dbReference type="EMBL" id="KKS17167.1"/>
    </source>
</evidence>
<keyword evidence="5" id="KW-0812">Transmembrane</keyword>
<dbReference type="GO" id="GO:0070403">
    <property type="term" value="F:NAD+ binding"/>
    <property type="evidence" value="ECO:0007669"/>
    <property type="project" value="InterPro"/>
</dbReference>
<dbReference type="GO" id="GO:0048040">
    <property type="term" value="F:UDP-glucuronate decarboxylase activity"/>
    <property type="evidence" value="ECO:0007669"/>
    <property type="project" value="TreeGrafter"/>
</dbReference>
<evidence type="ECO:0000256" key="2">
    <source>
        <dbReference type="ARBA" id="ARBA00022793"/>
    </source>
</evidence>
<keyword evidence="2" id="KW-0210">Decarboxylase</keyword>
<gene>
    <name evidence="7" type="ORF">UU72_C0006G0016</name>
</gene>
<comment type="caution">
    <text evidence="7">The sequence shown here is derived from an EMBL/GenBank/DDBJ whole genome shotgun (WGS) entry which is preliminary data.</text>
</comment>
<feature type="domain" description="NAD-dependent epimerase/dehydratase" evidence="6">
    <location>
        <begin position="16"/>
        <end position="252"/>
    </location>
</feature>
<dbReference type="InterPro" id="IPR036291">
    <property type="entry name" value="NAD(P)-bd_dom_sf"/>
</dbReference>
<evidence type="ECO:0000256" key="5">
    <source>
        <dbReference type="SAM" id="Phobius"/>
    </source>
</evidence>
<dbReference type="InterPro" id="IPR025101">
    <property type="entry name" value="DUF4012"/>
</dbReference>
<keyword evidence="4" id="KW-0456">Lyase</keyword>
<name>A0A0G0WYG1_UNCKA</name>
<dbReference type="GO" id="GO:0042732">
    <property type="term" value="P:D-xylose metabolic process"/>
    <property type="evidence" value="ECO:0007669"/>
    <property type="project" value="InterPro"/>
</dbReference>
<sequence>MPRKNVIRKSALSPTVLIAGGAGFIGSHLSEALLLQDARVIVLDNFKTGRDFYIGHLLTHPKFALYDADINVGFPPEIESVDYVIHLAGLEEYLYSEEQVNLDALLTNAVGTKNLLDLANRSHAKFLLASSIYVYQGMMSQITLDSYFGRTNIEEKKYSATEAKRYAEALVWEYYKKNDTNVRIMRLPEVYGPKMDLEASGNLGRLLKELMDGKDLNIYGEGVEKEHYVYVNDVVSGIVRALFNDRTVGKIYSLIPPEPYSVLEIAFLLKTLANREIKVEFKQKIKEMEPRQAYPDTSNLKDLRWEIKTSFKDGIIKTLMWYGYDVNQHSFKPAKFIEEKNREKTLIDSLTTVEGKVSPEAENELISSLSNVAEFHTPEEIKGKKEKKPFPLAEAIKGKISIFKNLFKKEGRSQTKPQSIPPAGKSRNKIMLSIVPAVLFALILLTVGIPSFMSYAYAKKATSDIREVPVLLSQFKTTEAQTKANSAFQNFSKSQRFFSQLGWAFSLTGNRDMYNSSSKVLSSATYSSRAAYYFSKAAVPFSSMWETIKPNSEKEFSAEEFEKYRSDFQTARNSFQLAQAEYKNVDKDDLPGPLKEQITEYENILSAAGQNLDLFADGMNSLPDIIGIDSSKKYLILFQNNNELRPTGGFIGSYALLELEKGKIKNLSIDDIYNPDGQIDVRELETPESPAPIKEFLKEEKLYLRNANWNPSFPQSAREIQDLYYLITGTKTDGVIAVDLYFAKNMLDVTGPLFLTAYNEEISASNLYERTQFHSEFNYENGSDQKRSFLTVLGSKLLEKMFALPSGQLPVFWSKMYENLEQRHMQIYLTNNPFGAVLQREGWDGSLAGVGKDYLYIVNSNLGGNKANYFVRNTMDYNIMSETRDGLLRGNLTLTYEHAGEGTAWPGGIYTNYVRILTQEGSKLTGARIVYPDREEDIFGNMIITKAGKYNSFETPVLIEPQKRVQLKVTYDLPIGLSINANNMNYSLFWQKQPGTQDDKFSFKFEPPFGLETGQSSFDGTLTGDKQFNIALDPK</sequence>
<evidence type="ECO:0000259" key="6">
    <source>
        <dbReference type="Pfam" id="PF01370"/>
    </source>
</evidence>
<dbReference type="Proteomes" id="UP000034163">
    <property type="component" value="Unassembled WGS sequence"/>
</dbReference>
<dbReference type="AlphaFoldDB" id="A0A0G0WYG1"/>
<feature type="transmembrane region" description="Helical" evidence="5">
    <location>
        <begin position="430"/>
        <end position="457"/>
    </location>
</feature>
<proteinExistence type="predicted"/>